<dbReference type="InterPro" id="IPR001810">
    <property type="entry name" value="F-box_dom"/>
</dbReference>
<dbReference type="PANTHER" id="PTHR31111:SF136">
    <property type="entry name" value="F-BOX ASSOCIATED DOMAIN-CONTAINING PROTEIN"/>
    <property type="match status" value="1"/>
</dbReference>
<dbReference type="EMBL" id="JAUUTY010000003">
    <property type="protein sequence ID" value="KAK1669384.1"/>
    <property type="molecule type" value="Genomic_DNA"/>
</dbReference>
<protein>
    <recommendedName>
        <fullName evidence="2">F-box domain-containing protein</fullName>
    </recommendedName>
</protein>
<dbReference type="SUPFAM" id="SSF81383">
    <property type="entry name" value="F-box domain"/>
    <property type="match status" value="1"/>
</dbReference>
<evidence type="ECO:0000313" key="4">
    <source>
        <dbReference type="Proteomes" id="UP001231189"/>
    </source>
</evidence>
<dbReference type="CDD" id="cd22157">
    <property type="entry name" value="F-box_AtFBW1-like"/>
    <property type="match status" value="1"/>
</dbReference>
<dbReference type="InterPro" id="IPR017451">
    <property type="entry name" value="F-box-assoc_interact_dom"/>
</dbReference>
<dbReference type="Pfam" id="PF08268">
    <property type="entry name" value="FBA_3"/>
    <property type="match status" value="1"/>
</dbReference>
<keyword evidence="4" id="KW-1185">Reference proteome</keyword>
<dbReference type="InterPro" id="IPR036047">
    <property type="entry name" value="F-box-like_dom_sf"/>
</dbReference>
<dbReference type="InterPro" id="IPR013187">
    <property type="entry name" value="F-box-assoc_dom_typ3"/>
</dbReference>
<dbReference type="SMART" id="SM00256">
    <property type="entry name" value="FBOX"/>
    <property type="match status" value="1"/>
</dbReference>
<dbReference type="Pfam" id="PF00646">
    <property type="entry name" value="F-box"/>
    <property type="match status" value="1"/>
</dbReference>
<feature type="compositionally biased region" description="Low complexity" evidence="1">
    <location>
        <begin position="378"/>
        <end position="390"/>
    </location>
</feature>
<dbReference type="Gene3D" id="1.20.1280.50">
    <property type="match status" value="1"/>
</dbReference>
<reference evidence="3" key="1">
    <citation type="submission" date="2023-07" db="EMBL/GenBank/DDBJ databases">
        <title>A chromosome-level genome assembly of Lolium multiflorum.</title>
        <authorList>
            <person name="Chen Y."/>
            <person name="Copetti D."/>
            <person name="Kolliker R."/>
            <person name="Studer B."/>
        </authorList>
    </citation>
    <scope>NUCLEOTIDE SEQUENCE</scope>
    <source>
        <strain evidence="3">02402/16</strain>
        <tissue evidence="3">Leaf</tissue>
    </source>
</reference>
<dbReference type="PANTHER" id="PTHR31111">
    <property type="entry name" value="BNAA05G37150D PROTEIN-RELATED"/>
    <property type="match status" value="1"/>
</dbReference>
<feature type="region of interest" description="Disordered" evidence="1">
    <location>
        <begin position="375"/>
        <end position="403"/>
    </location>
</feature>
<gene>
    <name evidence="3" type="ORF">QYE76_057543</name>
</gene>
<feature type="domain" description="F-box" evidence="2">
    <location>
        <begin position="20"/>
        <end position="63"/>
    </location>
</feature>
<evidence type="ECO:0000256" key="1">
    <source>
        <dbReference type="SAM" id="MobiDB-lite"/>
    </source>
</evidence>
<dbReference type="AlphaFoldDB" id="A0AAD8WNW5"/>
<dbReference type="Proteomes" id="UP001231189">
    <property type="component" value="Unassembled WGS sequence"/>
</dbReference>
<name>A0AAD8WNW5_LOLMU</name>
<evidence type="ECO:0000259" key="2">
    <source>
        <dbReference type="SMART" id="SM00256"/>
    </source>
</evidence>
<dbReference type="NCBIfam" id="TIGR01640">
    <property type="entry name" value="F_box_assoc_1"/>
    <property type="match status" value="1"/>
</dbReference>
<accession>A0AAD8WNW5</accession>
<sequence>MAPTRGRLGHPSAAGASTPLPTPSADVFFEILSWLPLRSLLRCRCVCKSWRALVSNPAFVAAHRSRAQPLLVAATEKPMSWANSTLEIMDAEGDAVRLVVYLGDHWKFLASLDSFVLLTSRQDTYYSSAYPTVRVINLVTGETVATCSIPVDWAAGRGSRIPTWFGFGRAARSGALKVLCIVFPKRLRCEVLTLGDNGNSEWRQTTRPSNMICDSSDGVEVNGALHFLSVYQTHILGFDLESEEWTTIHGPSGIIPTPWEKIGLAELNGSLCIAVNLWLLLDVNKAVWINTYTIKVGHVMDLVPLRVMCPGGKLLFYCRRGHRSILQVYDPRTGKLEKGPPTNIVGRVGLCSSHLDRRLRVESLAYVDSHMTTTDITSFSSSSSSSSSSSDDVEGDKIEQCNE</sequence>
<comment type="caution">
    <text evidence="3">The sequence shown here is derived from an EMBL/GenBank/DDBJ whole genome shotgun (WGS) entry which is preliminary data.</text>
</comment>
<organism evidence="3 4">
    <name type="scientific">Lolium multiflorum</name>
    <name type="common">Italian ryegrass</name>
    <name type="synonym">Lolium perenne subsp. multiflorum</name>
    <dbReference type="NCBI Taxonomy" id="4521"/>
    <lineage>
        <taxon>Eukaryota</taxon>
        <taxon>Viridiplantae</taxon>
        <taxon>Streptophyta</taxon>
        <taxon>Embryophyta</taxon>
        <taxon>Tracheophyta</taxon>
        <taxon>Spermatophyta</taxon>
        <taxon>Magnoliopsida</taxon>
        <taxon>Liliopsida</taxon>
        <taxon>Poales</taxon>
        <taxon>Poaceae</taxon>
        <taxon>BOP clade</taxon>
        <taxon>Pooideae</taxon>
        <taxon>Poodae</taxon>
        <taxon>Poeae</taxon>
        <taxon>Poeae Chloroplast Group 2 (Poeae type)</taxon>
        <taxon>Loliodinae</taxon>
        <taxon>Loliinae</taxon>
        <taxon>Lolium</taxon>
    </lineage>
</organism>
<evidence type="ECO:0000313" key="3">
    <source>
        <dbReference type="EMBL" id="KAK1669384.1"/>
    </source>
</evidence>
<proteinExistence type="predicted"/>